<evidence type="ECO:0000313" key="1">
    <source>
        <dbReference type="EMBL" id="AET25249.1"/>
    </source>
</evidence>
<protein>
    <submittedName>
        <fullName evidence="1">Putative pyridoxine-5'-phosphate oxidase</fullName>
    </submittedName>
</protein>
<proteinExistence type="predicted"/>
<reference evidence="1" key="3">
    <citation type="journal article" date="2011" name="Annu. Rev. Phytopathol.">
        <title>A successful bacterial coup d'etat: how Rhodococcus fascians redirects plant development.</title>
        <authorList>
            <person name="Stes E."/>
            <person name="Vandeputte O.M."/>
            <person name="El Jaziri M."/>
            <person name="Holsters M."/>
            <person name="Vereecke D."/>
        </authorList>
    </citation>
    <scope>NUCLEOTIDE SEQUENCE</scope>
    <source>
        <strain evidence="1">D188</strain>
        <plasmid evidence="1">pFiD188</plasmid>
    </source>
</reference>
<name>G8JYX8_RHOFA</name>
<reference evidence="1" key="4">
    <citation type="submission" date="2011-06" db="EMBL/GenBank/DDBJ databases">
        <authorList>
            <person name="Vereecke D.M."/>
        </authorList>
    </citation>
    <scope>NUCLEOTIDE SEQUENCE</scope>
    <source>
        <strain evidence="1">D188</strain>
        <plasmid evidence="1">pFiD188</plasmid>
    </source>
</reference>
<dbReference type="Gene3D" id="2.30.110.10">
    <property type="entry name" value="Electron Transport, Fmn-binding Protein, Chain A"/>
    <property type="match status" value="1"/>
</dbReference>
<dbReference type="Pfam" id="PF04299">
    <property type="entry name" value="FMN_bind_2"/>
    <property type="match status" value="1"/>
</dbReference>
<sequence>MYVPRIYKASDRTWLRRVVAQYPFAALISNGPKAPYATHLPVICAPCAPSESEDLEGSTLFGHMNRANPHWDSLVDGADAQLIFTGPHGYVTPSVYQRDSVAPTWNYVSVHLRGKLQPVADFEETLKVVQLTVSTYEQKFGSGWEMDSSLDHYRRIGPAVGAFSFEVESADGMFKLSQEQNLETRRRVADHFSANHAGRGKELASFMREYSHGDYNNF</sequence>
<reference evidence="1" key="2">
    <citation type="journal article" date="2010" name="Mol. Plant Microbe Interact.">
        <title>Rhodococcus fascians impacts plant development through the dynamic fas-mediated production of a cytokinin mix.</title>
        <authorList>
            <person name="Pertry I."/>
            <person name="Vaclavikova K."/>
            <person name="Gemrotova M."/>
            <person name="Spichal L."/>
            <person name="Galuszka P."/>
            <person name="Depuydt S."/>
            <person name="Temmerman W."/>
            <person name="Stes E."/>
            <person name="De Keyser A."/>
            <person name="Riefler M."/>
            <person name="Biondi S."/>
            <person name="Novak O."/>
            <person name="Schmulling T."/>
            <person name="Strnad M."/>
            <person name="Tarkowski P."/>
            <person name="Holsters M."/>
            <person name="Vereecke D."/>
        </authorList>
    </citation>
    <scope>NUCLEOTIDE SEQUENCE</scope>
    <source>
        <strain evidence="1">D188</strain>
        <plasmid evidence="1">pFiD188</plasmid>
    </source>
</reference>
<dbReference type="EMBL" id="JN093097">
    <property type="protein sequence ID" value="AET25249.1"/>
    <property type="molecule type" value="Genomic_DNA"/>
</dbReference>
<gene>
    <name evidence="1" type="ORF">pFi_113</name>
</gene>
<dbReference type="KEGG" id="rfa:A3L23_04977"/>
<organism evidence="1">
    <name type="scientific">Rhodococcoides fascians D188</name>
    <dbReference type="NCBI Taxonomy" id="1051973"/>
    <lineage>
        <taxon>Bacteria</taxon>
        <taxon>Bacillati</taxon>
        <taxon>Actinomycetota</taxon>
        <taxon>Actinomycetes</taxon>
        <taxon>Mycobacteriales</taxon>
        <taxon>Nocardiaceae</taxon>
        <taxon>Rhodococcoides</taxon>
    </lineage>
</organism>
<dbReference type="InterPro" id="IPR012349">
    <property type="entry name" value="Split_barrel_FMN-bd"/>
</dbReference>
<dbReference type="AlphaFoldDB" id="G8JYX8"/>
<accession>G8JYX8</accession>
<dbReference type="InterPro" id="IPR007396">
    <property type="entry name" value="TR_PAI2-type"/>
</dbReference>
<reference evidence="1" key="5">
    <citation type="journal article" date="2012" name="Mol. Plant Microbe Interact.">
        <title>pFiD188, the linear virulence plasmid of Rhodococcus fascians D188.</title>
        <authorList>
            <person name="Francis I."/>
            <person name="De Keyser A."/>
            <person name="De Backer P."/>
            <person name="Simon-Mateo C."/>
            <person name="Kalkus J."/>
            <person name="Pertry I."/>
            <person name="Ardiles-Diaz W."/>
            <person name="De Rycke R."/>
            <person name="Vandeputte O.M."/>
            <person name="El Jaziri M."/>
            <person name="Holsters M."/>
            <person name="Vereecke D."/>
        </authorList>
    </citation>
    <scope>NUCLEOTIDE SEQUENCE</scope>
    <source>
        <strain evidence="1">D188</strain>
        <plasmid evidence="1">pFiD188</plasmid>
    </source>
</reference>
<dbReference type="PATRIC" id="fig|1051973.4.peg.5022"/>
<dbReference type="PANTHER" id="PTHR35802:SF1">
    <property type="entry name" value="PROTEASE SYNTHASE AND SPORULATION PROTEIN PAI 2"/>
    <property type="match status" value="1"/>
</dbReference>
<dbReference type="PANTHER" id="PTHR35802">
    <property type="entry name" value="PROTEASE SYNTHASE AND SPORULATION PROTEIN PAI 2"/>
    <property type="match status" value="1"/>
</dbReference>
<reference evidence="1" key="1">
    <citation type="journal article" date="2009" name="Proc. Natl. Acad. Sci. U.S.A.">
        <title>Identification of Rhodococcus fascians cytokinins and their modus operandi to reshape the plant.</title>
        <authorList>
            <person name="Pertry I."/>
            <person name="Vaclavikova K."/>
            <person name="Depuydt S."/>
            <person name="Galuszka P."/>
            <person name="Spichal L."/>
            <person name="Temmerman W."/>
            <person name="Stes E."/>
            <person name="Schmulling T."/>
            <person name="Kakimoto T."/>
            <person name="Van Montagu M.C."/>
            <person name="Strnad M."/>
            <person name="Holsters M."/>
            <person name="Tarkowski P."/>
            <person name="Vereecke D."/>
        </authorList>
    </citation>
    <scope>NUCLEOTIDE SEQUENCE</scope>
    <source>
        <strain evidence="1">D188</strain>
        <plasmid evidence="1">pFiD188</plasmid>
    </source>
</reference>
<keyword evidence="1" id="KW-0614">Plasmid</keyword>
<geneLocation type="plasmid" evidence="1">
    <name>pFiD188</name>
</geneLocation>
<dbReference type="PIRSF" id="PIRSF010372">
    <property type="entry name" value="PaiB"/>
    <property type="match status" value="1"/>
</dbReference>
<dbReference type="SUPFAM" id="SSF50475">
    <property type="entry name" value="FMN-binding split barrel"/>
    <property type="match status" value="1"/>
</dbReference>